<evidence type="ECO:0000256" key="1">
    <source>
        <dbReference type="SAM" id="MobiDB-lite"/>
    </source>
</evidence>
<protein>
    <submittedName>
        <fullName evidence="2">Uncharacterized protein</fullName>
    </submittedName>
</protein>
<dbReference type="EMBL" id="BTGU01000086">
    <property type="protein sequence ID" value="GMN59354.1"/>
    <property type="molecule type" value="Genomic_DNA"/>
</dbReference>
<evidence type="ECO:0000313" key="2">
    <source>
        <dbReference type="EMBL" id="GMN59354.1"/>
    </source>
</evidence>
<comment type="caution">
    <text evidence="2">The sequence shown here is derived from an EMBL/GenBank/DDBJ whole genome shotgun (WGS) entry which is preliminary data.</text>
</comment>
<feature type="region of interest" description="Disordered" evidence="1">
    <location>
        <begin position="1"/>
        <end position="46"/>
    </location>
</feature>
<accession>A0AA88DR44</accession>
<name>A0AA88DR44_FICCA</name>
<dbReference type="Proteomes" id="UP001187192">
    <property type="component" value="Unassembled WGS sequence"/>
</dbReference>
<feature type="compositionally biased region" description="Basic and acidic residues" evidence="1">
    <location>
        <begin position="17"/>
        <end position="28"/>
    </location>
</feature>
<organism evidence="2 3">
    <name type="scientific">Ficus carica</name>
    <name type="common">Common fig</name>
    <dbReference type="NCBI Taxonomy" id="3494"/>
    <lineage>
        <taxon>Eukaryota</taxon>
        <taxon>Viridiplantae</taxon>
        <taxon>Streptophyta</taxon>
        <taxon>Embryophyta</taxon>
        <taxon>Tracheophyta</taxon>
        <taxon>Spermatophyta</taxon>
        <taxon>Magnoliopsida</taxon>
        <taxon>eudicotyledons</taxon>
        <taxon>Gunneridae</taxon>
        <taxon>Pentapetalae</taxon>
        <taxon>rosids</taxon>
        <taxon>fabids</taxon>
        <taxon>Rosales</taxon>
        <taxon>Moraceae</taxon>
        <taxon>Ficeae</taxon>
        <taxon>Ficus</taxon>
    </lineage>
</organism>
<evidence type="ECO:0000313" key="3">
    <source>
        <dbReference type="Proteomes" id="UP001187192"/>
    </source>
</evidence>
<proteinExistence type="predicted"/>
<dbReference type="AlphaFoldDB" id="A0AA88DR44"/>
<feature type="compositionally biased region" description="Polar residues" evidence="1">
    <location>
        <begin position="1"/>
        <end position="15"/>
    </location>
</feature>
<feature type="compositionally biased region" description="Basic residues" evidence="1">
    <location>
        <begin position="34"/>
        <end position="46"/>
    </location>
</feature>
<gene>
    <name evidence="2" type="ORF">TIFTF001_028450</name>
</gene>
<sequence length="104" mass="11522">MRSQVGRVVTSNSGWGKSHDSQLRREETASLGVGHRRSGRNGARRRVRGGVWGGVARRCRSNLGGGRGGVWRSGVTREVCGQDQGWRNVAQPLAERCLRRREKV</sequence>
<keyword evidence="3" id="KW-1185">Reference proteome</keyword>
<reference evidence="2" key="1">
    <citation type="submission" date="2023-07" db="EMBL/GenBank/DDBJ databases">
        <title>draft genome sequence of fig (Ficus carica).</title>
        <authorList>
            <person name="Takahashi T."/>
            <person name="Nishimura K."/>
        </authorList>
    </citation>
    <scope>NUCLEOTIDE SEQUENCE</scope>
</reference>